<gene>
    <name evidence="1" type="ORF">TW71_01370</name>
</gene>
<dbReference type="Pfam" id="PF11932">
    <property type="entry name" value="DUF3450"/>
    <property type="match status" value="1"/>
</dbReference>
<organism evidence="1">
    <name type="scientific">Vibrio coralliilyticus</name>
    <dbReference type="NCBI Taxonomy" id="190893"/>
    <lineage>
        <taxon>Bacteria</taxon>
        <taxon>Pseudomonadati</taxon>
        <taxon>Pseudomonadota</taxon>
        <taxon>Gammaproteobacteria</taxon>
        <taxon>Vibrionales</taxon>
        <taxon>Vibrionaceae</taxon>
        <taxon>Vibrio</taxon>
    </lineage>
</organism>
<proteinExistence type="predicted"/>
<sequence length="254" mass="28147">MNLFKTSLALMVATAGFSATASSLDSAQSIQSKTNSSSAASQKRIDVSAENTLSLQAEIEQLQEEVKNLEVYRSHLTALVKSQEQEAGNLENQIDEIKTTRQGVVPLMYQMIAGLKASIADDMPIKQEQRQERVAKLEKMMTRADVSDAEKYRRILEAYQIELDYGTKLGLYQDQIAVSEGSREVDILHLGRVSLVARSLNGTKFWSWNQSDKQWQSVDSSMKSELDKAFNIAAKQAAPSLITLPVSLNVAEAK</sequence>
<dbReference type="STRING" id="190893.BA953_00085"/>
<dbReference type="InterPro" id="IPR016866">
    <property type="entry name" value="UCP028069"/>
</dbReference>
<dbReference type="GeneID" id="93941929"/>
<comment type="caution">
    <text evidence="1">The sequence shown here is derived from an EMBL/GenBank/DDBJ whole genome shotgun (WGS) entry which is preliminary data.</text>
</comment>
<name>A0A2A2MW02_9VIBR</name>
<dbReference type="RefSeq" id="WP_006962454.1">
    <property type="nucleotide sequence ID" value="NZ_CP063051.1"/>
</dbReference>
<evidence type="ECO:0000313" key="1">
    <source>
        <dbReference type="EMBL" id="KJY77710.1"/>
    </source>
</evidence>
<dbReference type="PIRSF" id="PIRSF028069">
    <property type="entry name" value="UCP028069"/>
    <property type="match status" value="1"/>
</dbReference>
<reference evidence="1" key="1">
    <citation type="journal article" date="2015" name="BMC Genomics">
        <title>Genome mining reveals unlocked bioactive potential of marine Gram-negative bacteria.</title>
        <authorList>
            <person name="Machado H."/>
            <person name="Sonnenschein E.C."/>
            <person name="Melchiorsen J."/>
            <person name="Gram L."/>
        </authorList>
    </citation>
    <scope>NUCLEOTIDE SEQUENCE</scope>
    <source>
        <strain evidence="1">S2052</strain>
    </source>
</reference>
<dbReference type="AlphaFoldDB" id="A0A2A2MW02"/>
<accession>A0A2A2MW02</accession>
<dbReference type="EMBL" id="JXXR01000001">
    <property type="protein sequence ID" value="KJY77710.1"/>
    <property type="molecule type" value="Genomic_DNA"/>
</dbReference>
<protein>
    <submittedName>
        <fullName evidence="1">Energy transducer TonB</fullName>
    </submittedName>
</protein>